<name>A0A645D038_9ZZZZ</name>
<evidence type="ECO:0000259" key="4">
    <source>
        <dbReference type="Pfam" id="PF00717"/>
    </source>
</evidence>
<dbReference type="InterPro" id="IPR036286">
    <property type="entry name" value="LexA/Signal_pep-like_sf"/>
</dbReference>
<evidence type="ECO:0000256" key="3">
    <source>
        <dbReference type="ARBA" id="ARBA00023163"/>
    </source>
</evidence>
<keyword evidence="3" id="KW-0804">Transcription</keyword>
<feature type="domain" description="Peptidase S24/S26A/S26B/S26C" evidence="4">
    <location>
        <begin position="24"/>
        <end position="146"/>
    </location>
</feature>
<keyword evidence="5" id="KW-0378">Hydrolase</keyword>
<dbReference type="CDD" id="cd06529">
    <property type="entry name" value="S24_LexA-like"/>
    <property type="match status" value="1"/>
</dbReference>
<evidence type="ECO:0000256" key="1">
    <source>
        <dbReference type="ARBA" id="ARBA00023015"/>
    </source>
</evidence>
<dbReference type="SUPFAM" id="SSF51306">
    <property type="entry name" value="LexA/Signal peptidase"/>
    <property type="match status" value="1"/>
</dbReference>
<evidence type="ECO:0000313" key="5">
    <source>
        <dbReference type="EMBL" id="MPM82172.1"/>
    </source>
</evidence>
<dbReference type="PANTHER" id="PTHR40661">
    <property type="match status" value="1"/>
</dbReference>
<reference evidence="5" key="1">
    <citation type="submission" date="2019-08" db="EMBL/GenBank/DDBJ databases">
        <authorList>
            <person name="Kucharzyk K."/>
            <person name="Murdoch R.W."/>
            <person name="Higgins S."/>
            <person name="Loffler F."/>
        </authorList>
    </citation>
    <scope>NUCLEOTIDE SEQUENCE</scope>
</reference>
<dbReference type="EC" id="3.4.21.88" evidence="5"/>
<dbReference type="EMBL" id="VSSQ01031332">
    <property type="protein sequence ID" value="MPM82172.1"/>
    <property type="molecule type" value="Genomic_DNA"/>
</dbReference>
<sequence length="154" mass="17365">MYYASKGRPFYSANEEPTILVPIAPQKISAGPGEDFLTSPDENIGHVRILERMARGLDPKRLVAAIVKGDSMTGVQIFSGDVIIFARGYIDENGIYVISLHREVKVKRLEFRTGEQMIFIHSENTRYSTEEIPMTNENLVILGKVVGWVHCHPY</sequence>
<keyword evidence="1" id="KW-0805">Transcription regulation</keyword>
<keyword evidence="2" id="KW-0238">DNA-binding</keyword>
<organism evidence="5">
    <name type="scientific">bioreactor metagenome</name>
    <dbReference type="NCBI Taxonomy" id="1076179"/>
    <lineage>
        <taxon>unclassified sequences</taxon>
        <taxon>metagenomes</taxon>
        <taxon>ecological metagenomes</taxon>
    </lineage>
</organism>
<dbReference type="InterPro" id="IPR039418">
    <property type="entry name" value="LexA-like"/>
</dbReference>
<proteinExistence type="predicted"/>
<dbReference type="Pfam" id="PF00717">
    <property type="entry name" value="Peptidase_S24"/>
    <property type="match status" value="1"/>
</dbReference>
<evidence type="ECO:0000256" key="2">
    <source>
        <dbReference type="ARBA" id="ARBA00023125"/>
    </source>
</evidence>
<dbReference type="InterPro" id="IPR015927">
    <property type="entry name" value="Peptidase_S24_S26A/B/C"/>
</dbReference>
<dbReference type="GO" id="GO:0004252">
    <property type="term" value="F:serine-type endopeptidase activity"/>
    <property type="evidence" value="ECO:0007669"/>
    <property type="project" value="UniProtKB-EC"/>
</dbReference>
<gene>
    <name evidence="5" type="primary">lexA_42</name>
    <name evidence="5" type="ORF">SDC9_129233</name>
</gene>
<comment type="caution">
    <text evidence="5">The sequence shown here is derived from an EMBL/GenBank/DDBJ whole genome shotgun (WGS) entry which is preliminary data.</text>
</comment>
<dbReference type="AlphaFoldDB" id="A0A645D038"/>
<accession>A0A645D038</accession>
<dbReference type="GO" id="GO:0003677">
    <property type="term" value="F:DNA binding"/>
    <property type="evidence" value="ECO:0007669"/>
    <property type="project" value="UniProtKB-KW"/>
</dbReference>
<protein>
    <submittedName>
        <fullName evidence="5">LexA repressor</fullName>
        <ecNumber evidence="5">3.4.21.88</ecNumber>
    </submittedName>
</protein>
<dbReference type="Gene3D" id="2.10.109.10">
    <property type="entry name" value="Umud Fragment, subunit A"/>
    <property type="match status" value="1"/>
</dbReference>
<dbReference type="PANTHER" id="PTHR40661:SF3">
    <property type="entry name" value="FELS-1 PROPHAGE TRANSCRIPTIONAL REGULATOR"/>
    <property type="match status" value="1"/>
</dbReference>